<dbReference type="Pfam" id="PF00856">
    <property type="entry name" value="SET"/>
    <property type="match status" value="1"/>
</dbReference>
<dbReference type="PANTHER" id="PTHR12197:SF251">
    <property type="entry name" value="EG:BACR7C10.4 PROTEIN"/>
    <property type="match status" value="1"/>
</dbReference>
<keyword evidence="3" id="KW-0862">Zinc</keyword>
<keyword evidence="2 4" id="KW-0863">Zinc-finger</keyword>
<evidence type="ECO:0000256" key="2">
    <source>
        <dbReference type="ARBA" id="ARBA00022771"/>
    </source>
</evidence>
<name>A0ABR2Y4V0_9PEZI</name>
<keyword evidence="1" id="KW-0479">Metal-binding</keyword>
<dbReference type="InterPro" id="IPR046341">
    <property type="entry name" value="SET_dom_sf"/>
</dbReference>
<proteinExistence type="predicted"/>
<dbReference type="SUPFAM" id="SSF144232">
    <property type="entry name" value="HIT/MYND zinc finger-like"/>
    <property type="match status" value="1"/>
</dbReference>
<reference evidence="7 8" key="1">
    <citation type="submission" date="2024-02" db="EMBL/GenBank/DDBJ databases">
        <title>First draft genome assembly of two strains of Seiridium cardinale.</title>
        <authorList>
            <person name="Emiliani G."/>
            <person name="Scali E."/>
        </authorList>
    </citation>
    <scope>NUCLEOTIDE SEQUENCE [LARGE SCALE GENOMIC DNA]</scope>
    <source>
        <strain evidence="7 8">BM-138-000479</strain>
    </source>
</reference>
<dbReference type="Gene3D" id="2.170.270.10">
    <property type="entry name" value="SET domain"/>
    <property type="match status" value="1"/>
</dbReference>
<organism evidence="7 8">
    <name type="scientific">Seiridium cardinale</name>
    <dbReference type="NCBI Taxonomy" id="138064"/>
    <lineage>
        <taxon>Eukaryota</taxon>
        <taxon>Fungi</taxon>
        <taxon>Dikarya</taxon>
        <taxon>Ascomycota</taxon>
        <taxon>Pezizomycotina</taxon>
        <taxon>Sordariomycetes</taxon>
        <taxon>Xylariomycetidae</taxon>
        <taxon>Amphisphaeriales</taxon>
        <taxon>Sporocadaceae</taxon>
        <taxon>Seiridium</taxon>
    </lineage>
</organism>
<evidence type="ECO:0000259" key="5">
    <source>
        <dbReference type="PROSITE" id="PS50280"/>
    </source>
</evidence>
<dbReference type="Gene3D" id="6.10.140.2220">
    <property type="match status" value="1"/>
</dbReference>
<evidence type="ECO:0000256" key="1">
    <source>
        <dbReference type="ARBA" id="ARBA00022723"/>
    </source>
</evidence>
<dbReference type="Gene3D" id="1.10.220.160">
    <property type="match status" value="1"/>
</dbReference>
<evidence type="ECO:0000256" key="4">
    <source>
        <dbReference type="PROSITE-ProRule" id="PRU00134"/>
    </source>
</evidence>
<evidence type="ECO:0000313" key="7">
    <source>
        <dbReference type="EMBL" id="KAK9780994.1"/>
    </source>
</evidence>
<comment type="caution">
    <text evidence="7">The sequence shown here is derived from an EMBL/GenBank/DDBJ whole genome shotgun (WGS) entry which is preliminary data.</text>
</comment>
<dbReference type="PANTHER" id="PTHR12197">
    <property type="entry name" value="HISTONE-LYSINE N-METHYLTRANSFERASE SMYD"/>
    <property type="match status" value="1"/>
</dbReference>
<keyword evidence="8" id="KW-1185">Reference proteome</keyword>
<dbReference type="Pfam" id="PF01753">
    <property type="entry name" value="zf-MYND"/>
    <property type="match status" value="1"/>
</dbReference>
<dbReference type="InterPro" id="IPR001214">
    <property type="entry name" value="SET_dom"/>
</dbReference>
<evidence type="ECO:0000259" key="6">
    <source>
        <dbReference type="PROSITE" id="PS50865"/>
    </source>
</evidence>
<dbReference type="InterPro" id="IPR050869">
    <property type="entry name" value="H3K4_H4K5_MeTrfase"/>
</dbReference>
<dbReference type="PROSITE" id="PS50865">
    <property type="entry name" value="ZF_MYND_2"/>
    <property type="match status" value="1"/>
</dbReference>
<evidence type="ECO:0000313" key="8">
    <source>
        <dbReference type="Proteomes" id="UP001465668"/>
    </source>
</evidence>
<dbReference type="PROSITE" id="PS50280">
    <property type="entry name" value="SET"/>
    <property type="match status" value="1"/>
</dbReference>
<protein>
    <submittedName>
        <fullName evidence="7">MYND-type zinc finger protein samB</fullName>
    </submittedName>
</protein>
<dbReference type="EMBL" id="JARVKM010000005">
    <property type="protein sequence ID" value="KAK9780994.1"/>
    <property type="molecule type" value="Genomic_DNA"/>
</dbReference>
<dbReference type="SMART" id="SM00317">
    <property type="entry name" value="SET"/>
    <property type="match status" value="1"/>
</dbReference>
<evidence type="ECO:0000256" key="3">
    <source>
        <dbReference type="ARBA" id="ARBA00022833"/>
    </source>
</evidence>
<feature type="domain" description="MYND-type" evidence="6">
    <location>
        <begin position="53"/>
        <end position="111"/>
    </location>
</feature>
<dbReference type="CDD" id="cd20071">
    <property type="entry name" value="SET_SMYD"/>
    <property type="match status" value="1"/>
</dbReference>
<feature type="domain" description="SET" evidence="5">
    <location>
        <begin position="5"/>
        <end position="273"/>
    </location>
</feature>
<dbReference type="InterPro" id="IPR002893">
    <property type="entry name" value="Znf_MYND"/>
</dbReference>
<gene>
    <name evidence="7" type="ORF">SCAR479_02180</name>
</gene>
<sequence>MPGSENIEVRQSGISGAGRGLFALKDFQPGDVVLAVDRPLVAELDMERLRDTCAWCFQRGATDPQERAMSASMGLPAGFIEVKACTGCRRISYCSKKCQTRAWKSEHKYECKILAPSERPDLPEAVRATIKLLGRLRAGAIKGEGTKGDDLKYILNFRPYAGGQGLEEFGRQNTKQLIDDFNMLGWAAWRYSNDPSLENEAISKGFVFNVLCNKFRLASPLDDTGLGLGFDPLICTANHSCEPNVNLVFNQPATVFRALTRIKKGDEIFMKYVDVTNPFSVRQEELKEAYYFNCQCPKCKKGAHSMEDTFSKPASELSAEYRKLADTLVKRHGSELSKFSTPANDETDQKRLAALQAEAFSVSGTLTDRKQPGVGEIRDALKICIESGLWSWTRQPVPHLCKQLFGMYIATGDPYQSFRLGLKMYFEIMPNVYPPKFSSDQLVHTWAMTTVTNVLCGPANREVYEELLKSEVDLRIAYYGFLFEVHDNISKMFGLDSPFGRVVESTYKQIMAGTKIHESEIRDRVKALWPLLETIGRSANVLSAPEPEREAAHFSKPR</sequence>
<dbReference type="SUPFAM" id="SSF82199">
    <property type="entry name" value="SET domain"/>
    <property type="match status" value="1"/>
</dbReference>
<accession>A0ABR2Y4V0</accession>
<dbReference type="CDD" id="cd08161">
    <property type="entry name" value="SET"/>
    <property type="match status" value="1"/>
</dbReference>
<dbReference type="Proteomes" id="UP001465668">
    <property type="component" value="Unassembled WGS sequence"/>
</dbReference>